<evidence type="ECO:0000256" key="1">
    <source>
        <dbReference type="ARBA" id="ARBA00023002"/>
    </source>
</evidence>
<dbReference type="AlphaFoldDB" id="A0A8J5UVW3"/>
<proteinExistence type="inferred from homology"/>
<evidence type="ECO:0000313" key="4">
    <source>
        <dbReference type="EMBL" id="KAG7661324.1"/>
    </source>
</evidence>
<protein>
    <recommendedName>
        <fullName evidence="3">NAD-dependent epimerase/dehydratase domain-containing protein</fullName>
    </recommendedName>
</protein>
<keyword evidence="1" id="KW-0560">Oxidoreductase</keyword>
<comment type="caution">
    <text evidence="4">The sequence shown here is derived from an EMBL/GenBank/DDBJ whole genome shotgun (WGS) entry which is preliminary data.</text>
</comment>
<dbReference type="InterPro" id="IPR001509">
    <property type="entry name" value="Epimerase_deHydtase"/>
</dbReference>
<dbReference type="PANTHER" id="PTHR10366:SF564">
    <property type="entry name" value="STEROL-4-ALPHA-CARBOXYLATE 3-DEHYDROGENASE, DECARBOXYLATING"/>
    <property type="match status" value="1"/>
</dbReference>
<evidence type="ECO:0000256" key="2">
    <source>
        <dbReference type="ARBA" id="ARBA00023445"/>
    </source>
</evidence>
<comment type="similarity">
    <text evidence="2">Belongs to the NAD(P)-dependent epimerase/dehydratase family. Dihydroflavonol-4-reductase subfamily.</text>
</comment>
<dbReference type="RefSeq" id="XP_049261557.1">
    <property type="nucleotide sequence ID" value="XM_049409147.1"/>
</dbReference>
<sequence length="323" mass="35515">MNATTTTVFVSGVDGYIAQHILIDLLDKGYKVIGSVRSSSKGDDLIQKLQDVKLPFENFKYVVVPEIGTPGAFDNALKENPDISVFLHTASPFRLDVTDIEQEILLPAINGIKNALLSAEKYASNLKHFVLTSSFAAIGGFGKSLSDPLEGYLGSKKFAEQAAWELWAETDAGFQLTSVNPPYVFGPQAFGVKDSTQMNTSVETVNALLKMNPKDSIPGLKHLFVDVRDVSKAHLEAFENPEAVGKRLFITNGQWSYQGMANIIHENFKELTNVPVGEPEKDEVLKKEAFKFDNSKTMNVLHTSLIPFEQSIIDTVEQIVAAC</sequence>
<dbReference type="PANTHER" id="PTHR10366">
    <property type="entry name" value="NAD DEPENDENT EPIMERASE/DEHYDRATASE"/>
    <property type="match status" value="1"/>
</dbReference>
<keyword evidence="5" id="KW-1185">Reference proteome</keyword>
<evidence type="ECO:0000313" key="5">
    <source>
        <dbReference type="Proteomes" id="UP000694255"/>
    </source>
</evidence>
<organism evidence="4 5">
    <name type="scientific">[Candida] subhashii</name>
    <dbReference type="NCBI Taxonomy" id="561895"/>
    <lineage>
        <taxon>Eukaryota</taxon>
        <taxon>Fungi</taxon>
        <taxon>Dikarya</taxon>
        <taxon>Ascomycota</taxon>
        <taxon>Saccharomycotina</taxon>
        <taxon>Pichiomycetes</taxon>
        <taxon>Debaryomycetaceae</taxon>
        <taxon>Spathaspora</taxon>
    </lineage>
</organism>
<reference evidence="4 5" key="1">
    <citation type="journal article" date="2021" name="DNA Res.">
        <title>Genome analysis of Candida subhashii reveals its hybrid nature and dual mitochondrial genome conformations.</title>
        <authorList>
            <person name="Mixao V."/>
            <person name="Hegedusova E."/>
            <person name="Saus E."/>
            <person name="Pryszcz L.P."/>
            <person name="Cillingova A."/>
            <person name="Nosek J."/>
            <person name="Gabaldon T."/>
        </authorList>
    </citation>
    <scope>NUCLEOTIDE SEQUENCE [LARGE SCALE GENOMIC DNA]</scope>
    <source>
        <strain evidence="4 5">CBS 10753</strain>
    </source>
</reference>
<dbReference type="Pfam" id="PF01370">
    <property type="entry name" value="Epimerase"/>
    <property type="match status" value="1"/>
</dbReference>
<dbReference type="GO" id="GO:0016616">
    <property type="term" value="F:oxidoreductase activity, acting on the CH-OH group of donors, NAD or NADP as acceptor"/>
    <property type="evidence" value="ECO:0007669"/>
    <property type="project" value="TreeGrafter"/>
</dbReference>
<accession>A0A8J5UVW3</accession>
<gene>
    <name evidence="4" type="ORF">J8A68_005115</name>
</gene>
<dbReference type="Proteomes" id="UP000694255">
    <property type="component" value="Unassembled WGS sequence"/>
</dbReference>
<dbReference type="OrthoDB" id="2735536at2759"/>
<feature type="domain" description="NAD-dependent epimerase/dehydratase" evidence="3">
    <location>
        <begin position="8"/>
        <end position="245"/>
    </location>
</feature>
<dbReference type="GeneID" id="73471915"/>
<name>A0A8J5UVW3_9ASCO</name>
<dbReference type="InterPro" id="IPR050425">
    <property type="entry name" value="NAD(P)_dehydrat-like"/>
</dbReference>
<dbReference type="EMBL" id="JAGSYN010000221">
    <property type="protein sequence ID" value="KAG7661324.1"/>
    <property type="molecule type" value="Genomic_DNA"/>
</dbReference>
<evidence type="ECO:0000259" key="3">
    <source>
        <dbReference type="Pfam" id="PF01370"/>
    </source>
</evidence>